<dbReference type="SUPFAM" id="SSF46689">
    <property type="entry name" value="Homeodomain-like"/>
    <property type="match status" value="1"/>
</dbReference>
<dbReference type="PANTHER" id="PTHR30055">
    <property type="entry name" value="HTH-TYPE TRANSCRIPTIONAL REGULATOR RUTR"/>
    <property type="match status" value="1"/>
</dbReference>
<dbReference type="EMBL" id="CP021082">
    <property type="protein sequence ID" value="ASN82284.1"/>
    <property type="molecule type" value="Genomic_DNA"/>
</dbReference>
<dbReference type="RefSeq" id="WP_022802401.1">
    <property type="nucleotide sequence ID" value="NZ_ATTJ01000002.1"/>
</dbReference>
<keyword evidence="2 4" id="KW-0238">DNA-binding</keyword>
<feature type="DNA-binding region" description="H-T-H motif" evidence="4">
    <location>
        <begin position="36"/>
        <end position="55"/>
    </location>
</feature>
<feature type="domain" description="HTH tetR-type" evidence="5">
    <location>
        <begin position="14"/>
        <end position="73"/>
    </location>
</feature>
<proteinExistence type="predicted"/>
<organism evidence="6 7">
    <name type="scientific">Deinococcus ficus</name>
    <dbReference type="NCBI Taxonomy" id="317577"/>
    <lineage>
        <taxon>Bacteria</taxon>
        <taxon>Thermotogati</taxon>
        <taxon>Deinococcota</taxon>
        <taxon>Deinococci</taxon>
        <taxon>Deinococcales</taxon>
        <taxon>Deinococcaceae</taxon>
        <taxon>Deinococcus</taxon>
    </lineage>
</organism>
<name>A0A221T065_9DEIO</name>
<protein>
    <submittedName>
        <fullName evidence="6">TetR family transcriptional regulator</fullName>
    </submittedName>
</protein>
<dbReference type="PROSITE" id="PS50977">
    <property type="entry name" value="HTH_TETR_2"/>
    <property type="match status" value="1"/>
</dbReference>
<dbReference type="OrthoDB" id="2720430at2"/>
<dbReference type="InterPro" id="IPR050109">
    <property type="entry name" value="HTH-type_TetR-like_transc_reg"/>
</dbReference>
<evidence type="ECO:0000313" key="7">
    <source>
        <dbReference type="Proteomes" id="UP000259030"/>
    </source>
</evidence>
<dbReference type="InterPro" id="IPR001647">
    <property type="entry name" value="HTH_TetR"/>
</dbReference>
<evidence type="ECO:0000313" key="6">
    <source>
        <dbReference type="EMBL" id="ASN82284.1"/>
    </source>
</evidence>
<keyword evidence="7" id="KW-1185">Reference proteome</keyword>
<evidence type="ECO:0000256" key="3">
    <source>
        <dbReference type="ARBA" id="ARBA00023163"/>
    </source>
</evidence>
<dbReference type="PANTHER" id="PTHR30055:SF234">
    <property type="entry name" value="HTH-TYPE TRANSCRIPTIONAL REGULATOR BETI"/>
    <property type="match status" value="1"/>
</dbReference>
<dbReference type="InterPro" id="IPR036271">
    <property type="entry name" value="Tet_transcr_reg_TetR-rel_C_sf"/>
</dbReference>
<dbReference type="Pfam" id="PF00440">
    <property type="entry name" value="TetR_N"/>
    <property type="match status" value="1"/>
</dbReference>
<dbReference type="GO" id="GO:0000976">
    <property type="term" value="F:transcription cis-regulatory region binding"/>
    <property type="evidence" value="ECO:0007669"/>
    <property type="project" value="TreeGrafter"/>
</dbReference>
<dbReference type="STRING" id="317577.GCA_000419625_02903"/>
<evidence type="ECO:0000256" key="2">
    <source>
        <dbReference type="ARBA" id="ARBA00023125"/>
    </source>
</evidence>
<dbReference type="InterPro" id="IPR049445">
    <property type="entry name" value="TetR_SbtR-like_C"/>
</dbReference>
<dbReference type="InterPro" id="IPR009057">
    <property type="entry name" value="Homeodomain-like_sf"/>
</dbReference>
<dbReference type="KEGG" id="dfc:DFI_13900"/>
<reference evidence="6 7" key="1">
    <citation type="submission" date="2017-05" db="EMBL/GenBank/DDBJ databases">
        <title>The complete genome sequence of Deinococcus ficus isolated from the rhizosphere of the Ficus religiosa L. in Taiwan.</title>
        <authorList>
            <person name="Wu K.-M."/>
            <person name="Liao T.-L."/>
            <person name="Liu Y.-M."/>
            <person name="Young C.-C."/>
            <person name="Tsai S.-F."/>
        </authorList>
    </citation>
    <scope>NUCLEOTIDE SEQUENCE [LARGE SCALE GENOMIC DNA]</scope>
    <source>
        <strain evidence="6 7">CC-FR2-10</strain>
        <plasmid evidence="7">pdfi1</plasmid>
    </source>
</reference>
<dbReference type="AlphaFoldDB" id="A0A221T065"/>
<evidence type="ECO:0000259" key="5">
    <source>
        <dbReference type="PROSITE" id="PS50977"/>
    </source>
</evidence>
<keyword evidence="1" id="KW-0805">Transcription regulation</keyword>
<gene>
    <name evidence="6" type="ORF">DFI_13900</name>
</gene>
<keyword evidence="3" id="KW-0804">Transcription</keyword>
<dbReference type="SUPFAM" id="SSF48498">
    <property type="entry name" value="Tetracyclin repressor-like, C-terminal domain"/>
    <property type="match status" value="1"/>
</dbReference>
<dbReference type="Gene3D" id="1.10.357.10">
    <property type="entry name" value="Tetracycline Repressor, domain 2"/>
    <property type="match status" value="1"/>
</dbReference>
<dbReference type="PRINTS" id="PR00455">
    <property type="entry name" value="HTHTETR"/>
</dbReference>
<dbReference type="GO" id="GO:0003700">
    <property type="term" value="F:DNA-binding transcription factor activity"/>
    <property type="evidence" value="ECO:0007669"/>
    <property type="project" value="TreeGrafter"/>
</dbReference>
<keyword evidence="6" id="KW-0614">Plasmid</keyword>
<evidence type="ECO:0000256" key="4">
    <source>
        <dbReference type="PROSITE-ProRule" id="PRU00335"/>
    </source>
</evidence>
<dbReference type="Proteomes" id="UP000259030">
    <property type="component" value="Plasmid pDFI1"/>
</dbReference>
<evidence type="ECO:0000256" key="1">
    <source>
        <dbReference type="ARBA" id="ARBA00023015"/>
    </source>
</evidence>
<accession>A0A221T065</accession>
<dbReference type="Pfam" id="PF21597">
    <property type="entry name" value="TetR_C_43"/>
    <property type="match status" value="1"/>
</dbReference>
<geneLocation type="plasmid" evidence="7">
    <name>pdfi1</name>
</geneLocation>
<sequence>MQPRPPRKPRADVIRNRSAILDTARRHFQKHGVHTSLEAVAKDAGVGPGTLYRHFPTREALLAAVLHLHAQNLAARHEELTRTADPQRALQQWLLALEDYLSTFNGLPEPLLTAARASEPDNPLTHPCDQLISMTDNFLRAAQQTGHARADIHSRDLFMAASAVAWIRGTGCADPANLTGLRTLIESGYLSPAGAAAG</sequence>